<accession>A0A438E5X9</accession>
<name>A0A438E5X9_VITVI</name>
<proteinExistence type="predicted"/>
<reference evidence="2 3" key="1">
    <citation type="journal article" date="2018" name="PLoS Genet.">
        <title>Population sequencing reveals clonal diversity and ancestral inbreeding in the grapevine cultivar Chardonnay.</title>
        <authorList>
            <person name="Roach M.J."/>
            <person name="Johnson D.L."/>
            <person name="Bohlmann J."/>
            <person name="van Vuuren H.J."/>
            <person name="Jones S.J."/>
            <person name="Pretorius I.S."/>
            <person name="Schmidt S.A."/>
            <person name="Borneman A.R."/>
        </authorList>
    </citation>
    <scope>NUCLEOTIDE SEQUENCE [LARGE SCALE GENOMIC DNA]</scope>
    <source>
        <strain evidence="3">cv. Chardonnay</strain>
        <tissue evidence="2">Leaf</tissue>
    </source>
</reference>
<organism evidence="2 3">
    <name type="scientific">Vitis vinifera</name>
    <name type="common">Grape</name>
    <dbReference type="NCBI Taxonomy" id="29760"/>
    <lineage>
        <taxon>Eukaryota</taxon>
        <taxon>Viridiplantae</taxon>
        <taxon>Streptophyta</taxon>
        <taxon>Embryophyta</taxon>
        <taxon>Tracheophyta</taxon>
        <taxon>Spermatophyta</taxon>
        <taxon>Magnoliopsida</taxon>
        <taxon>eudicotyledons</taxon>
        <taxon>Gunneridae</taxon>
        <taxon>Pentapetalae</taxon>
        <taxon>rosids</taxon>
        <taxon>Vitales</taxon>
        <taxon>Vitaceae</taxon>
        <taxon>Viteae</taxon>
        <taxon>Vitis</taxon>
    </lineage>
</organism>
<evidence type="ECO:0000313" key="2">
    <source>
        <dbReference type="EMBL" id="RVW43062.1"/>
    </source>
</evidence>
<dbReference type="Proteomes" id="UP000288805">
    <property type="component" value="Unassembled WGS sequence"/>
</dbReference>
<protein>
    <submittedName>
        <fullName evidence="2">Uncharacterized protein</fullName>
    </submittedName>
</protein>
<feature type="region of interest" description="Disordered" evidence="1">
    <location>
        <begin position="1"/>
        <end position="29"/>
    </location>
</feature>
<feature type="compositionally biased region" description="Polar residues" evidence="1">
    <location>
        <begin position="1"/>
        <end position="27"/>
    </location>
</feature>
<dbReference type="AlphaFoldDB" id="A0A438E5X9"/>
<sequence>MPTKNDVASSSAVGLSGKNASGQTYSEKPTDKLNEIQFRERFYIPNGVSVQLVDGEAMSTEKAANNAVYFSNEQFNAGSGFLFRLSSKSFFTSLRFLQLISSLFTPSRREDKPLQPVCPYPVPSIGDQPSGFEQGGNQRVCTDQGSLGRYIQEGSLGRVGGEGLFRSFEQAVRDHFHRETLPDTSFCLKLVGGRLGTSVVHPQYSPQVTTQGCSVRGTLMLKDLPFYERAREADAKAHQERLH</sequence>
<dbReference type="EMBL" id="QGNW01001389">
    <property type="protein sequence ID" value="RVW43062.1"/>
    <property type="molecule type" value="Genomic_DNA"/>
</dbReference>
<evidence type="ECO:0000256" key="1">
    <source>
        <dbReference type="SAM" id="MobiDB-lite"/>
    </source>
</evidence>
<evidence type="ECO:0000313" key="3">
    <source>
        <dbReference type="Proteomes" id="UP000288805"/>
    </source>
</evidence>
<gene>
    <name evidence="2" type="ORF">CK203_090109</name>
</gene>
<comment type="caution">
    <text evidence="2">The sequence shown here is derived from an EMBL/GenBank/DDBJ whole genome shotgun (WGS) entry which is preliminary data.</text>
</comment>